<evidence type="ECO:0000313" key="2">
    <source>
        <dbReference type="Proteomes" id="UP000009096"/>
    </source>
</evidence>
<dbReference type="RefSeq" id="XP_018747097.1">
    <property type="nucleotide sequence ID" value="XM_018890727.1"/>
</dbReference>
<protein>
    <submittedName>
        <fullName evidence="1">Uncharacterized protein</fullName>
    </submittedName>
</protein>
<keyword evidence="2" id="KW-1185">Reference proteome</keyword>
<name>W7LQW6_GIBM7</name>
<dbReference type="HOGENOM" id="CLU_2210278_0_0_1"/>
<accession>W7LQW6</accession>
<proteinExistence type="predicted"/>
<evidence type="ECO:0000313" key="1">
    <source>
        <dbReference type="EMBL" id="EWG40906.1"/>
    </source>
</evidence>
<dbReference type="KEGG" id="fvr:FVEG_03136"/>
<dbReference type="AlphaFoldDB" id="W7LQW6"/>
<dbReference type="GeneID" id="30061297"/>
<dbReference type="Proteomes" id="UP000009096">
    <property type="component" value="Chromosome 5"/>
</dbReference>
<reference evidence="1 2" key="1">
    <citation type="journal article" date="2010" name="Nature">
        <title>Comparative genomics reveals mobile pathogenicity chromosomes in Fusarium.</title>
        <authorList>
            <person name="Ma L.J."/>
            <person name="van der Does H.C."/>
            <person name="Borkovich K.A."/>
            <person name="Coleman J.J."/>
            <person name="Daboussi M.J."/>
            <person name="Di Pietro A."/>
            <person name="Dufresne M."/>
            <person name="Freitag M."/>
            <person name="Grabherr M."/>
            <person name="Henrissat B."/>
            <person name="Houterman P.M."/>
            <person name="Kang S."/>
            <person name="Shim W.B."/>
            <person name="Woloshuk C."/>
            <person name="Xie X."/>
            <person name="Xu J.R."/>
            <person name="Antoniw J."/>
            <person name="Baker S.E."/>
            <person name="Bluhm B.H."/>
            <person name="Breakspear A."/>
            <person name="Brown D.W."/>
            <person name="Butchko R.A."/>
            <person name="Chapman S."/>
            <person name="Coulson R."/>
            <person name="Coutinho P.M."/>
            <person name="Danchin E.G."/>
            <person name="Diener A."/>
            <person name="Gale L.R."/>
            <person name="Gardiner D.M."/>
            <person name="Goff S."/>
            <person name="Hammond-Kosack K.E."/>
            <person name="Hilburn K."/>
            <person name="Hua-Van A."/>
            <person name="Jonkers W."/>
            <person name="Kazan K."/>
            <person name="Kodira C.D."/>
            <person name="Koehrsen M."/>
            <person name="Kumar L."/>
            <person name="Lee Y.H."/>
            <person name="Li L."/>
            <person name="Manners J.M."/>
            <person name="Miranda-Saavedra D."/>
            <person name="Mukherjee M."/>
            <person name="Park G."/>
            <person name="Park J."/>
            <person name="Park S.Y."/>
            <person name="Proctor R.H."/>
            <person name="Regev A."/>
            <person name="Ruiz-Roldan M.C."/>
            <person name="Sain D."/>
            <person name="Sakthikumar S."/>
            <person name="Sykes S."/>
            <person name="Schwartz D.C."/>
            <person name="Turgeon B.G."/>
            <person name="Wapinski I."/>
            <person name="Yoder O."/>
            <person name="Young S."/>
            <person name="Zeng Q."/>
            <person name="Zhou S."/>
            <person name="Galagan J."/>
            <person name="Cuomo C.A."/>
            <person name="Kistler H.C."/>
            <person name="Rep M."/>
        </authorList>
    </citation>
    <scope>NUCLEOTIDE SEQUENCE [LARGE SCALE GENOMIC DNA]</scope>
    <source>
        <strain evidence="2">M3125 / FGSC 7600</strain>
    </source>
</reference>
<dbReference type="EMBL" id="DS022244">
    <property type="protein sequence ID" value="EWG40906.1"/>
    <property type="molecule type" value="Genomic_DNA"/>
</dbReference>
<dbReference type="VEuPathDB" id="FungiDB:FVEG_03136"/>
<organism evidence="1 2">
    <name type="scientific">Gibberella moniliformis (strain M3125 / FGSC 7600)</name>
    <name type="common">Maize ear and stalk rot fungus</name>
    <name type="synonym">Fusarium verticillioides</name>
    <dbReference type="NCBI Taxonomy" id="334819"/>
    <lineage>
        <taxon>Eukaryota</taxon>
        <taxon>Fungi</taxon>
        <taxon>Dikarya</taxon>
        <taxon>Ascomycota</taxon>
        <taxon>Pezizomycotina</taxon>
        <taxon>Sordariomycetes</taxon>
        <taxon>Hypocreomycetidae</taxon>
        <taxon>Hypocreales</taxon>
        <taxon>Nectriaceae</taxon>
        <taxon>Fusarium</taxon>
        <taxon>Fusarium fujikuroi species complex</taxon>
    </lineage>
</organism>
<gene>
    <name evidence="1" type="ORF">FVEG_03136</name>
</gene>
<dbReference type="EMBL" id="CM000582">
    <property type="protein sequence ID" value="EWG40906.1"/>
    <property type="molecule type" value="Genomic_DNA"/>
</dbReference>
<sequence length="107" mass="12057">MISKPERIFRTTTFRVQSSTPADRTLCPRNSYSLLTSVSPEEYLYTMLNAADTGDKWNAYSPQLQAEIDAFVLPRPAKYSKESTEPITNILILRIAKIFSVSLLLPG</sequence>